<feature type="region of interest" description="Disordered" evidence="4">
    <location>
        <begin position="244"/>
        <end position="263"/>
    </location>
</feature>
<reference evidence="7" key="1">
    <citation type="submission" date="2022-10" db="EMBL/GenBank/DDBJ databases">
        <title>Tapping the CABI collections for fungal endophytes: first genome assemblies for Collariella, Neodidymelliopsis, Ascochyta clinopodiicola, Didymella pomorum, Didymosphaeria variabile, Neocosmospora piperis and Neocucurbitaria cava.</title>
        <authorList>
            <person name="Hill R."/>
        </authorList>
    </citation>
    <scope>NUCLEOTIDE SEQUENCE</scope>
    <source>
        <strain evidence="7">IMI 355082</strain>
    </source>
</reference>
<evidence type="ECO:0000256" key="3">
    <source>
        <dbReference type="ARBA" id="ARBA00023277"/>
    </source>
</evidence>
<dbReference type="Proteomes" id="UP001140453">
    <property type="component" value="Unassembled WGS sequence"/>
</dbReference>
<evidence type="ECO:0000256" key="5">
    <source>
        <dbReference type="SAM" id="Phobius"/>
    </source>
</evidence>
<evidence type="ECO:0000256" key="4">
    <source>
        <dbReference type="SAM" id="MobiDB-lite"/>
    </source>
</evidence>
<keyword evidence="8" id="KW-1185">Reference proteome</keyword>
<feature type="chain" id="PRO_5040958537" description="Alternative oxidase" evidence="6">
    <location>
        <begin position="27"/>
        <end position="508"/>
    </location>
</feature>
<evidence type="ECO:0000313" key="8">
    <source>
        <dbReference type="Proteomes" id="UP001140453"/>
    </source>
</evidence>
<evidence type="ECO:0000256" key="1">
    <source>
        <dbReference type="ARBA" id="ARBA00022679"/>
    </source>
</evidence>
<dbReference type="CDD" id="cd11296">
    <property type="entry name" value="O-FucT_like"/>
    <property type="match status" value="1"/>
</dbReference>
<evidence type="ECO:0000256" key="6">
    <source>
        <dbReference type="SAM" id="SignalP"/>
    </source>
</evidence>
<feature type="signal peptide" evidence="6">
    <location>
        <begin position="1"/>
        <end position="26"/>
    </location>
</feature>
<dbReference type="InterPro" id="IPR019378">
    <property type="entry name" value="GDP-Fuc_O-FucTrfase"/>
</dbReference>
<dbReference type="GO" id="GO:0006004">
    <property type="term" value="P:fucose metabolic process"/>
    <property type="evidence" value="ECO:0007669"/>
    <property type="project" value="UniProtKB-KW"/>
</dbReference>
<name>A0A9W8YIE2_9PEZI</name>
<proteinExistence type="predicted"/>
<dbReference type="OrthoDB" id="20368at2759"/>
<sequence length="508" mass="57685">MPAPLPRPAFLTLLALVCLLFLRTRFLPTHPQHDSQFPLIIAESLGTYGETDNHHHSPSQTASTKSSNPADIYFDKTFSLTPSSDYNFRALRKQCAHTKWLQENGNGTVYLQCEGIYLGLTSVISQVKSCFKMAIEAGAGVILPNIPLRAANNLIAYNQGNHDAEKPFGAWFDEEHLVESMQEACPGLNIITPQDIEQGRVEVQNEWNIDIHSARYFRERDGYFWAGKPFDAFFEENLRRLREEHKSDESSRLEGDGTDDREGLHNQLARSTHSSTDAVDLIGIRADFELFSVINDPTGHDRIFWNDLGRMLRFRSEPRKIVDEMLRQIGQDRPFFAVHFRGEGDNMWAAPEDQIRVDLDALDRAWETYEHDEGVRYEGGAKPLVYLACGDEESIQAFVAAGKDRGWNVTSKYALAKSMDTTETFDMIEELPFDFQAIIDLGLLVKSYFFIGIMGSAFSYTVANLRDPTTRYRGSSFEVWDDGGARTHMFPNNDKYGDTTMEKYACCL</sequence>
<organism evidence="7 8">
    <name type="scientific">Gnomoniopsis smithogilvyi</name>
    <dbReference type="NCBI Taxonomy" id="1191159"/>
    <lineage>
        <taxon>Eukaryota</taxon>
        <taxon>Fungi</taxon>
        <taxon>Dikarya</taxon>
        <taxon>Ascomycota</taxon>
        <taxon>Pezizomycotina</taxon>
        <taxon>Sordariomycetes</taxon>
        <taxon>Sordariomycetidae</taxon>
        <taxon>Diaporthales</taxon>
        <taxon>Gnomoniaceae</taxon>
        <taxon>Gnomoniopsis</taxon>
    </lineage>
</organism>
<keyword evidence="6" id="KW-0732">Signal</keyword>
<gene>
    <name evidence="7" type="ORF">N0V93_010168</name>
</gene>
<feature type="transmembrane region" description="Helical" evidence="5">
    <location>
        <begin position="441"/>
        <end position="463"/>
    </location>
</feature>
<accession>A0A9W8YIE2</accession>
<keyword evidence="2" id="KW-0294">Fucose metabolism</keyword>
<dbReference type="AlphaFoldDB" id="A0A9W8YIE2"/>
<protein>
    <recommendedName>
        <fullName evidence="9">Alternative oxidase</fullName>
    </recommendedName>
</protein>
<keyword evidence="5" id="KW-0472">Membrane</keyword>
<evidence type="ECO:0000313" key="7">
    <source>
        <dbReference type="EMBL" id="KAJ4385738.1"/>
    </source>
</evidence>
<keyword evidence="5" id="KW-1133">Transmembrane helix</keyword>
<evidence type="ECO:0008006" key="9">
    <source>
        <dbReference type="Google" id="ProtNLM"/>
    </source>
</evidence>
<dbReference type="EMBL" id="JAPEVB010000007">
    <property type="protein sequence ID" value="KAJ4385738.1"/>
    <property type="molecule type" value="Genomic_DNA"/>
</dbReference>
<dbReference type="Gene3D" id="3.40.50.11350">
    <property type="match status" value="1"/>
</dbReference>
<evidence type="ECO:0000256" key="2">
    <source>
        <dbReference type="ARBA" id="ARBA00023253"/>
    </source>
</evidence>
<dbReference type="GO" id="GO:0016740">
    <property type="term" value="F:transferase activity"/>
    <property type="evidence" value="ECO:0007669"/>
    <property type="project" value="UniProtKB-KW"/>
</dbReference>
<keyword evidence="1" id="KW-0808">Transferase</keyword>
<keyword evidence="3" id="KW-0119">Carbohydrate metabolism</keyword>
<comment type="caution">
    <text evidence="7">The sequence shown here is derived from an EMBL/GenBank/DDBJ whole genome shotgun (WGS) entry which is preliminary data.</text>
</comment>
<keyword evidence="5" id="KW-0812">Transmembrane</keyword>
<dbReference type="Pfam" id="PF10250">
    <property type="entry name" value="O-FucT"/>
    <property type="match status" value="1"/>
</dbReference>